<dbReference type="PANTHER" id="PTHR43976:SF16">
    <property type="entry name" value="SHORT-CHAIN DEHYDROGENASE_REDUCTASE FAMILY PROTEIN"/>
    <property type="match status" value="1"/>
</dbReference>
<dbReference type="eggNOG" id="KOG1205">
    <property type="taxonomic scope" value="Eukaryota"/>
</dbReference>
<protein>
    <submittedName>
        <fullName evidence="3">Putative short chain oxidoreductase protein</fullName>
    </submittedName>
</protein>
<evidence type="ECO:0000256" key="2">
    <source>
        <dbReference type="ARBA" id="ARBA00023002"/>
    </source>
</evidence>
<dbReference type="Gene3D" id="3.40.50.720">
    <property type="entry name" value="NAD(P)-binding Rossmann-like Domain"/>
    <property type="match status" value="1"/>
</dbReference>
<evidence type="ECO:0000256" key="1">
    <source>
        <dbReference type="ARBA" id="ARBA00006484"/>
    </source>
</evidence>
<proteinExistence type="inferred from homology"/>
<reference evidence="4" key="1">
    <citation type="journal article" date="2013" name="Genome Announc.">
        <title>Draft genome sequence of the ascomycete Phaeoacremonium aleophilum strain UCR-PA7, a causal agent of the esca disease complex in grapevines.</title>
        <authorList>
            <person name="Blanco-Ulate B."/>
            <person name="Rolshausen P."/>
            <person name="Cantu D."/>
        </authorList>
    </citation>
    <scope>NUCLEOTIDE SEQUENCE [LARGE SCALE GENOMIC DNA]</scope>
    <source>
        <strain evidence="4">UCR-PA7</strain>
    </source>
</reference>
<dbReference type="GO" id="GO:0016491">
    <property type="term" value="F:oxidoreductase activity"/>
    <property type="evidence" value="ECO:0007669"/>
    <property type="project" value="UniProtKB-KW"/>
</dbReference>
<comment type="similarity">
    <text evidence="1">Belongs to the short-chain dehydrogenases/reductases (SDR) family.</text>
</comment>
<dbReference type="InterPro" id="IPR002347">
    <property type="entry name" value="SDR_fam"/>
</dbReference>
<dbReference type="HOGENOM" id="CLU_1476142_0_0_1"/>
<dbReference type="EMBL" id="KB933158">
    <property type="protein sequence ID" value="EON99405.1"/>
    <property type="molecule type" value="Genomic_DNA"/>
</dbReference>
<dbReference type="GeneID" id="19325595"/>
<gene>
    <name evidence="3" type="ORF">UCRPA7_5079</name>
</gene>
<evidence type="ECO:0000313" key="4">
    <source>
        <dbReference type="Proteomes" id="UP000014074"/>
    </source>
</evidence>
<dbReference type="RefSeq" id="XP_007915818.1">
    <property type="nucleotide sequence ID" value="XM_007917627.1"/>
</dbReference>
<sequence length="183" mass="20056">MESAVRIYGQIDILVNNAAYAALGVMEGFSDTDIVTQYKTNVFGPLYVIQGVLPKSLSEETSEFGIKWLLPEFGAFRTNFLGKDAFASPTKGIPSGYEGSIGEKHFNNLSQWDRKQPGDPIKGIERLFEVITGAENAAEVKNKVLRVMIGGDAVDVVTKKIESLKHDLELSKKLEDAQSTVAE</sequence>
<keyword evidence="4" id="KW-1185">Reference proteome</keyword>
<dbReference type="InterPro" id="IPR036291">
    <property type="entry name" value="NAD(P)-bd_dom_sf"/>
</dbReference>
<keyword evidence="2" id="KW-0560">Oxidoreductase</keyword>
<evidence type="ECO:0000313" key="3">
    <source>
        <dbReference type="EMBL" id="EON99405.1"/>
    </source>
</evidence>
<dbReference type="KEGG" id="tmn:UCRPA7_5079"/>
<organism evidence="3 4">
    <name type="scientific">Phaeoacremonium minimum (strain UCR-PA7)</name>
    <name type="common">Esca disease fungus</name>
    <name type="synonym">Togninia minima</name>
    <dbReference type="NCBI Taxonomy" id="1286976"/>
    <lineage>
        <taxon>Eukaryota</taxon>
        <taxon>Fungi</taxon>
        <taxon>Dikarya</taxon>
        <taxon>Ascomycota</taxon>
        <taxon>Pezizomycotina</taxon>
        <taxon>Sordariomycetes</taxon>
        <taxon>Sordariomycetidae</taxon>
        <taxon>Togniniales</taxon>
        <taxon>Togniniaceae</taxon>
        <taxon>Phaeoacremonium</taxon>
    </lineage>
</organism>
<dbReference type="Proteomes" id="UP000014074">
    <property type="component" value="Unassembled WGS sequence"/>
</dbReference>
<dbReference type="AlphaFoldDB" id="R8BJA2"/>
<dbReference type="InterPro" id="IPR051911">
    <property type="entry name" value="SDR_oxidoreductase"/>
</dbReference>
<dbReference type="SUPFAM" id="SSF51735">
    <property type="entry name" value="NAD(P)-binding Rossmann-fold domains"/>
    <property type="match status" value="1"/>
</dbReference>
<name>R8BJA2_PHAM7</name>
<dbReference type="Pfam" id="PF00106">
    <property type="entry name" value="adh_short"/>
    <property type="match status" value="1"/>
</dbReference>
<dbReference type="PANTHER" id="PTHR43976">
    <property type="entry name" value="SHORT CHAIN DEHYDROGENASE"/>
    <property type="match status" value="1"/>
</dbReference>
<dbReference type="OrthoDB" id="1274115at2759"/>
<accession>R8BJA2</accession>